<evidence type="ECO:0000256" key="3">
    <source>
        <dbReference type="ARBA" id="ARBA00022756"/>
    </source>
</evidence>
<dbReference type="InterPro" id="IPR010076">
    <property type="entry name" value="BioH"/>
</dbReference>
<feature type="binding site" evidence="5">
    <location>
        <begin position="148"/>
        <end position="152"/>
    </location>
    <ligand>
        <name>substrate</name>
    </ligand>
</feature>
<dbReference type="RefSeq" id="WP_090829312.1">
    <property type="nucleotide sequence ID" value="NZ_FOBH01000012.1"/>
</dbReference>
<keyword evidence="3 5" id="KW-0093">Biotin biosynthesis</keyword>
<dbReference type="EC" id="3.1.1.85" evidence="5"/>
<feature type="active site" evidence="5">
    <location>
        <position position="240"/>
    </location>
</feature>
<dbReference type="STRING" id="1233.SAMN05216387_11246"/>
<dbReference type="PANTHER" id="PTHR43798">
    <property type="entry name" value="MONOACYLGLYCEROL LIPASE"/>
    <property type="match status" value="1"/>
</dbReference>
<dbReference type="UniPathway" id="UPA00078"/>
<gene>
    <name evidence="5" type="primary">bioH</name>
    <name evidence="7" type="ORF">SAMN05216387_11246</name>
</gene>
<dbReference type="GO" id="GO:0090499">
    <property type="term" value="F:pimelyl-[acyl-carrier protein] methyl ester esterase activity"/>
    <property type="evidence" value="ECO:0007669"/>
    <property type="project" value="UniProtKB-EC"/>
</dbReference>
<dbReference type="HAMAP" id="MF_01260">
    <property type="entry name" value="Carboxylester"/>
    <property type="match status" value="1"/>
</dbReference>
<dbReference type="GO" id="GO:0005737">
    <property type="term" value="C:cytoplasm"/>
    <property type="evidence" value="ECO:0007669"/>
    <property type="project" value="UniProtKB-SubCell"/>
</dbReference>
<sequence>MSLHIESFGAGCGPNLVLLHGWAMHSGVWRGVRDRLARHFHLHLVDLPGHGFSPACTSDSQVGTLDRMPESVARILPESCIVCGWSLGGEIAIELALREPMRVKKLALISTTPCFVKREDWLWGMETSMLQLFAQNLKRDYATTMKRFLTLQVSGGSDSSSTLSQLRKSLAERRDPDEAALEAGLQILLTSDVREKLKYIEQPVLVIHGEHDVITHPDAAKWMNKQLRESKLIMLPRCGHAPFLSHPDQFIKGIVQLSR</sequence>
<keyword evidence="8" id="KW-1185">Reference proteome</keyword>
<evidence type="ECO:0000313" key="8">
    <source>
        <dbReference type="Proteomes" id="UP000198620"/>
    </source>
</evidence>
<reference evidence="7 8" key="1">
    <citation type="submission" date="2016-10" db="EMBL/GenBank/DDBJ databases">
        <authorList>
            <person name="de Groot N.N."/>
        </authorList>
    </citation>
    <scope>NUCLEOTIDE SEQUENCE [LARGE SCALE GENOMIC DNA]</scope>
    <source>
        <strain evidence="7 8">Nv1</strain>
    </source>
</reference>
<feature type="active site" description="Nucleophile" evidence="5">
    <location>
        <position position="86"/>
    </location>
</feature>
<name>A0A1H7QKC5_9PROT</name>
<dbReference type="InterPro" id="IPR000073">
    <property type="entry name" value="AB_hydrolase_1"/>
</dbReference>
<dbReference type="OrthoDB" id="9798888at2"/>
<protein>
    <recommendedName>
        <fullName evidence="5">Pimeloyl-[acyl-carrier protein] methyl ester esterase</fullName>
        <ecNumber evidence="5">3.1.1.85</ecNumber>
    </recommendedName>
    <alternativeName>
        <fullName evidence="5">Biotin synthesis protein BioH</fullName>
    </alternativeName>
    <alternativeName>
        <fullName evidence="5">Carboxylesterase BioH</fullName>
    </alternativeName>
</protein>
<feature type="binding site" evidence="5">
    <location>
        <position position="240"/>
    </location>
    <ligand>
        <name>substrate</name>
    </ligand>
</feature>
<comment type="function">
    <text evidence="5">The physiological role of BioH is to remove the methyl group introduced by BioC when the pimeloyl moiety is complete. It allows to synthesize pimeloyl-ACP via the fatty acid synthetic pathway through the hydrolysis of the ester bonds of pimeloyl-ACP esters.</text>
</comment>
<comment type="subcellular location">
    <subcellularLocation>
        <location evidence="5">Cytoplasm</location>
    </subcellularLocation>
</comment>
<evidence type="ECO:0000256" key="4">
    <source>
        <dbReference type="ARBA" id="ARBA00022801"/>
    </source>
</evidence>
<feature type="binding site" evidence="5">
    <location>
        <begin position="86"/>
        <end position="87"/>
    </location>
    <ligand>
        <name>substrate</name>
    </ligand>
</feature>
<dbReference type="InterPro" id="IPR050266">
    <property type="entry name" value="AB_hydrolase_sf"/>
</dbReference>
<feature type="domain" description="AB hydrolase-1" evidence="6">
    <location>
        <begin position="14"/>
        <end position="247"/>
    </location>
</feature>
<dbReference type="InterPro" id="IPR029058">
    <property type="entry name" value="AB_hydrolase_fold"/>
</dbReference>
<dbReference type="GO" id="GO:0016020">
    <property type="term" value="C:membrane"/>
    <property type="evidence" value="ECO:0007669"/>
    <property type="project" value="TreeGrafter"/>
</dbReference>
<dbReference type="EMBL" id="FOBH01000012">
    <property type="protein sequence ID" value="SEL48218.1"/>
    <property type="molecule type" value="Genomic_DNA"/>
</dbReference>
<dbReference type="PANTHER" id="PTHR43798:SF31">
    <property type="entry name" value="AB HYDROLASE SUPERFAMILY PROTEIN YCLE"/>
    <property type="match status" value="1"/>
</dbReference>
<comment type="subunit">
    <text evidence="5">Monomer.</text>
</comment>
<dbReference type="NCBIfam" id="TIGR01738">
    <property type="entry name" value="bioH"/>
    <property type="match status" value="1"/>
</dbReference>
<accession>A0A1H7QKC5</accession>
<dbReference type="Proteomes" id="UP000198620">
    <property type="component" value="Unassembled WGS sequence"/>
</dbReference>
<evidence type="ECO:0000256" key="5">
    <source>
        <dbReference type="HAMAP-Rule" id="MF_01260"/>
    </source>
</evidence>
<dbReference type="PRINTS" id="PR00111">
    <property type="entry name" value="ABHYDROLASE"/>
</dbReference>
<evidence type="ECO:0000259" key="6">
    <source>
        <dbReference type="Pfam" id="PF00561"/>
    </source>
</evidence>
<comment type="pathway">
    <text evidence="5">Cofactor biosynthesis; biotin biosynthesis.</text>
</comment>
<dbReference type="AlphaFoldDB" id="A0A1H7QKC5"/>
<keyword evidence="1 5" id="KW-0719">Serine esterase</keyword>
<dbReference type="Gene3D" id="3.40.50.1820">
    <property type="entry name" value="alpha/beta hydrolase"/>
    <property type="match status" value="1"/>
</dbReference>
<dbReference type="SUPFAM" id="SSF53474">
    <property type="entry name" value="alpha/beta-Hydrolases"/>
    <property type="match status" value="1"/>
</dbReference>
<keyword evidence="4 5" id="KW-0378">Hydrolase</keyword>
<evidence type="ECO:0000256" key="2">
    <source>
        <dbReference type="ARBA" id="ARBA00022490"/>
    </source>
</evidence>
<evidence type="ECO:0000313" key="7">
    <source>
        <dbReference type="EMBL" id="SEL48218.1"/>
    </source>
</evidence>
<proteinExistence type="inferred from homology"/>
<comment type="similarity">
    <text evidence="5">Belongs to the AB hydrolase superfamily. Carboxylesterase BioH family.</text>
</comment>
<feature type="binding site" evidence="5">
    <location>
        <position position="22"/>
    </location>
    <ligand>
        <name>substrate</name>
    </ligand>
</feature>
<organism evidence="7 8">
    <name type="scientific">Nitrosovibrio tenuis</name>
    <dbReference type="NCBI Taxonomy" id="1233"/>
    <lineage>
        <taxon>Bacteria</taxon>
        <taxon>Pseudomonadati</taxon>
        <taxon>Pseudomonadota</taxon>
        <taxon>Betaproteobacteria</taxon>
        <taxon>Nitrosomonadales</taxon>
        <taxon>Nitrosomonadaceae</taxon>
        <taxon>Nitrosovibrio</taxon>
    </lineage>
</organism>
<dbReference type="GO" id="GO:0009102">
    <property type="term" value="P:biotin biosynthetic process"/>
    <property type="evidence" value="ECO:0007669"/>
    <property type="project" value="UniProtKB-UniRule"/>
</dbReference>
<feature type="active site" evidence="5">
    <location>
        <position position="212"/>
    </location>
</feature>
<comment type="catalytic activity">
    <reaction evidence="5">
        <text>6-carboxyhexanoyl-[ACP] methyl ester + H2O = 6-carboxyhexanoyl-[ACP] + methanol + H(+)</text>
        <dbReference type="Rhea" id="RHEA:42700"/>
        <dbReference type="Rhea" id="RHEA-COMP:9955"/>
        <dbReference type="Rhea" id="RHEA-COMP:10186"/>
        <dbReference type="ChEBI" id="CHEBI:15377"/>
        <dbReference type="ChEBI" id="CHEBI:15378"/>
        <dbReference type="ChEBI" id="CHEBI:17790"/>
        <dbReference type="ChEBI" id="CHEBI:78846"/>
        <dbReference type="ChEBI" id="CHEBI:82735"/>
        <dbReference type="EC" id="3.1.1.85"/>
    </reaction>
</comment>
<dbReference type="Pfam" id="PF00561">
    <property type="entry name" value="Abhydrolase_1"/>
    <property type="match status" value="1"/>
</dbReference>
<evidence type="ECO:0000256" key="1">
    <source>
        <dbReference type="ARBA" id="ARBA00022487"/>
    </source>
</evidence>
<keyword evidence="2 5" id="KW-0963">Cytoplasm</keyword>